<organism evidence="3 4">
    <name type="scientific">Trapa incisa</name>
    <dbReference type="NCBI Taxonomy" id="236973"/>
    <lineage>
        <taxon>Eukaryota</taxon>
        <taxon>Viridiplantae</taxon>
        <taxon>Streptophyta</taxon>
        <taxon>Embryophyta</taxon>
        <taxon>Tracheophyta</taxon>
        <taxon>Spermatophyta</taxon>
        <taxon>Magnoliopsida</taxon>
        <taxon>eudicotyledons</taxon>
        <taxon>Gunneridae</taxon>
        <taxon>Pentapetalae</taxon>
        <taxon>rosids</taxon>
        <taxon>malvids</taxon>
        <taxon>Myrtales</taxon>
        <taxon>Lythraceae</taxon>
        <taxon>Trapa</taxon>
    </lineage>
</organism>
<feature type="region of interest" description="Disordered" evidence="1">
    <location>
        <begin position="152"/>
        <end position="191"/>
    </location>
</feature>
<name>A0AAN7GQ20_9MYRT</name>
<feature type="signal peptide" evidence="2">
    <location>
        <begin position="1"/>
        <end position="29"/>
    </location>
</feature>
<feature type="chain" id="PRO_5042960365" description="Secreted protein" evidence="2">
    <location>
        <begin position="30"/>
        <end position="191"/>
    </location>
</feature>
<dbReference type="Proteomes" id="UP001345219">
    <property type="component" value="Chromosome 19"/>
</dbReference>
<keyword evidence="4" id="KW-1185">Reference proteome</keyword>
<sequence>MNWRMMSQSQVLASWRLISLIASGRRALALPTTIKAENWYWTTLQVQTEKEKPWGARHDCSSVSIFGNELWKAILDCRINGRIGFESNGRGQNLVVHTHGNLSKRMVNPGHRMGNQRSLLSLLHVRCSLFFITPLLKSFFFHAWNSHPPTAQTRAESLQDEREESRAREGGREGGREVDEDEGDSRDSALL</sequence>
<evidence type="ECO:0000313" key="3">
    <source>
        <dbReference type="EMBL" id="KAK4741404.1"/>
    </source>
</evidence>
<accession>A0AAN7GQ20</accession>
<evidence type="ECO:0000256" key="2">
    <source>
        <dbReference type="SAM" id="SignalP"/>
    </source>
</evidence>
<evidence type="ECO:0008006" key="5">
    <source>
        <dbReference type="Google" id="ProtNLM"/>
    </source>
</evidence>
<gene>
    <name evidence="3" type="ORF">SAY87_024992</name>
</gene>
<comment type="caution">
    <text evidence="3">The sequence shown here is derived from an EMBL/GenBank/DDBJ whole genome shotgun (WGS) entry which is preliminary data.</text>
</comment>
<protein>
    <recommendedName>
        <fullName evidence="5">Secreted protein</fullName>
    </recommendedName>
</protein>
<reference evidence="3 4" key="1">
    <citation type="journal article" date="2023" name="Hortic Res">
        <title>Pangenome of water caltrop reveals structural variations and asymmetric subgenome divergence after allopolyploidization.</title>
        <authorList>
            <person name="Zhang X."/>
            <person name="Chen Y."/>
            <person name="Wang L."/>
            <person name="Yuan Y."/>
            <person name="Fang M."/>
            <person name="Shi L."/>
            <person name="Lu R."/>
            <person name="Comes H.P."/>
            <person name="Ma Y."/>
            <person name="Chen Y."/>
            <person name="Huang G."/>
            <person name="Zhou Y."/>
            <person name="Zheng Z."/>
            <person name="Qiu Y."/>
        </authorList>
    </citation>
    <scope>NUCLEOTIDE SEQUENCE [LARGE SCALE GENOMIC DNA]</scope>
    <source>
        <tissue evidence="3">Roots</tissue>
    </source>
</reference>
<dbReference type="EMBL" id="JAXIOK010000024">
    <property type="protein sequence ID" value="KAK4741404.1"/>
    <property type="molecule type" value="Genomic_DNA"/>
</dbReference>
<evidence type="ECO:0000313" key="4">
    <source>
        <dbReference type="Proteomes" id="UP001345219"/>
    </source>
</evidence>
<keyword evidence="2" id="KW-0732">Signal</keyword>
<dbReference type="AlphaFoldDB" id="A0AAN7GQ20"/>
<proteinExistence type="predicted"/>
<feature type="compositionally biased region" description="Basic and acidic residues" evidence="1">
    <location>
        <begin position="157"/>
        <end position="177"/>
    </location>
</feature>
<evidence type="ECO:0000256" key="1">
    <source>
        <dbReference type="SAM" id="MobiDB-lite"/>
    </source>
</evidence>